<dbReference type="InterPro" id="IPR036922">
    <property type="entry name" value="Rieske_2Fe-2S_sf"/>
</dbReference>
<dbReference type="OrthoDB" id="5288511at2"/>
<dbReference type="Pfam" id="PF00355">
    <property type="entry name" value="Rieske"/>
    <property type="match status" value="1"/>
</dbReference>
<evidence type="ECO:0000256" key="8">
    <source>
        <dbReference type="ARBA" id="ARBA00023014"/>
    </source>
</evidence>
<dbReference type="Gene3D" id="2.102.10.10">
    <property type="entry name" value="Rieske [2Fe-2S] iron-sulphur domain"/>
    <property type="match status" value="1"/>
</dbReference>
<evidence type="ECO:0000256" key="6">
    <source>
        <dbReference type="ARBA" id="ARBA00023002"/>
    </source>
</evidence>
<dbReference type="PANTHER" id="PTHR43557:SF2">
    <property type="entry name" value="RIESKE DOMAIN-CONTAINING PROTEIN-RELATED"/>
    <property type="match status" value="1"/>
</dbReference>
<dbReference type="GO" id="GO:0051537">
    <property type="term" value="F:2 iron, 2 sulfur cluster binding"/>
    <property type="evidence" value="ECO:0007669"/>
    <property type="project" value="UniProtKB-KW"/>
</dbReference>
<dbReference type="EMBL" id="LUKF01000003">
    <property type="protein sequence ID" value="KYG69977.1"/>
    <property type="molecule type" value="Genomic_DNA"/>
</dbReference>
<evidence type="ECO:0000259" key="9">
    <source>
        <dbReference type="PROSITE" id="PS51296"/>
    </source>
</evidence>
<dbReference type="CDD" id="cd03478">
    <property type="entry name" value="Rieske_AIFL_N"/>
    <property type="match status" value="1"/>
</dbReference>
<sequence>MAVSAKVSGPDFSKGVSEEILKDDESLLGHIGDEPVLLVRHEGDYFAVGAKCSHYGGPLEAGIVTGDKVMCPWHHSCFDLRTGEALKAPALSPIPAWHVEVRDNKVYVTDKKNPVVAPRKGTETQHYVIVGAGAAGTAAAVMLRRKGFLGSITLIGEDKELPYDRPNLSKDFLAGNAPEEWIPLFTEDFYKQNRIRLELGVKVEKIDSHRNSVFISNGKSLKFDRCLIATGGTPRKPRIPGIDKGHVYLLRTLKDSRRIIARTSWASRVVIIGAGFIGLEVAASLRLRGMEVHVVAPEEMPLMNVVGVHVGSYLKKLHEQHGVKFHLGHGIKEIRDRSVVLDNKQSIDADFVVVGAGIQPNTELAEQAGCFTDNGILVNEYLETSMPGIFAAGDIARWPDPRSQRPIRVEHWEVAERQGQVAALNMMGDKVRFQDVPFFWTTHYGLTLCYIGHSERFDRMDVLGDMEQVDFAVAYYEDQRIAALLTVGRDQENLKVEEALSHLDDEKVHEILAEYEHRFERIQSSSGFMEPSP</sequence>
<comment type="cofactor">
    <cofactor evidence="1">
        <name>FAD</name>
        <dbReference type="ChEBI" id="CHEBI:57692"/>
    </cofactor>
</comment>
<dbReference type="InterPro" id="IPR023753">
    <property type="entry name" value="FAD/NAD-binding_dom"/>
</dbReference>
<dbReference type="PANTHER" id="PTHR43557">
    <property type="entry name" value="APOPTOSIS-INDUCING FACTOR 1"/>
    <property type="match status" value="1"/>
</dbReference>
<dbReference type="InterPro" id="IPR016156">
    <property type="entry name" value="FAD/NAD-linked_Rdtase_dimer_sf"/>
</dbReference>
<keyword evidence="6" id="KW-0560">Oxidoreductase</keyword>
<dbReference type="Proteomes" id="UP000075391">
    <property type="component" value="Unassembled WGS sequence"/>
</dbReference>
<comment type="caution">
    <text evidence="10">The sequence shown here is derived from an EMBL/GenBank/DDBJ whole genome shotgun (WGS) entry which is preliminary data.</text>
</comment>
<dbReference type="GO" id="GO:0016651">
    <property type="term" value="F:oxidoreductase activity, acting on NAD(P)H"/>
    <property type="evidence" value="ECO:0007669"/>
    <property type="project" value="TreeGrafter"/>
</dbReference>
<dbReference type="SUPFAM" id="SSF55424">
    <property type="entry name" value="FAD/NAD-linked reductases, dimerisation (C-terminal) domain"/>
    <property type="match status" value="1"/>
</dbReference>
<dbReference type="PRINTS" id="PR00411">
    <property type="entry name" value="PNDRDTASEI"/>
</dbReference>
<dbReference type="PROSITE" id="PS51296">
    <property type="entry name" value="RIESKE"/>
    <property type="match status" value="1"/>
</dbReference>
<keyword evidence="3" id="KW-0001">2Fe-2S</keyword>
<dbReference type="InterPro" id="IPR028202">
    <property type="entry name" value="Reductase_C"/>
</dbReference>
<dbReference type="RefSeq" id="WP_063242894.1">
    <property type="nucleotide sequence ID" value="NZ_LUKF01000003.1"/>
</dbReference>
<proteinExistence type="predicted"/>
<dbReference type="AlphaFoldDB" id="A0A150WTY3"/>
<evidence type="ECO:0000256" key="7">
    <source>
        <dbReference type="ARBA" id="ARBA00023004"/>
    </source>
</evidence>
<protein>
    <submittedName>
        <fullName evidence="10">Pyridine nucleotide-disulfide oxidoreductase</fullName>
    </submittedName>
</protein>
<dbReference type="SUPFAM" id="SSF51905">
    <property type="entry name" value="FAD/NAD(P)-binding domain"/>
    <property type="match status" value="1"/>
</dbReference>
<keyword evidence="7" id="KW-0408">Iron</keyword>
<dbReference type="Gene3D" id="3.30.390.30">
    <property type="match status" value="1"/>
</dbReference>
<evidence type="ECO:0000256" key="4">
    <source>
        <dbReference type="ARBA" id="ARBA00022723"/>
    </source>
</evidence>
<reference evidence="10 11" key="1">
    <citation type="submission" date="2016-03" db="EMBL/GenBank/DDBJ databases">
        <authorList>
            <person name="Ploux O."/>
        </authorList>
    </citation>
    <scope>NUCLEOTIDE SEQUENCE [LARGE SCALE GENOMIC DNA]</scope>
    <source>
        <strain evidence="10 11">BER2</strain>
    </source>
</reference>
<keyword evidence="4" id="KW-0479">Metal-binding</keyword>
<dbReference type="InterPro" id="IPR050446">
    <property type="entry name" value="FAD-oxidoreductase/Apoptosis"/>
</dbReference>
<dbReference type="Pfam" id="PF14759">
    <property type="entry name" value="Reductase_C"/>
    <property type="match status" value="1"/>
</dbReference>
<gene>
    <name evidence="10" type="ORF">AZI85_14845</name>
</gene>
<evidence type="ECO:0000256" key="3">
    <source>
        <dbReference type="ARBA" id="ARBA00022714"/>
    </source>
</evidence>
<evidence type="ECO:0000256" key="5">
    <source>
        <dbReference type="ARBA" id="ARBA00022827"/>
    </source>
</evidence>
<dbReference type="Pfam" id="PF07992">
    <property type="entry name" value="Pyr_redox_2"/>
    <property type="match status" value="1"/>
</dbReference>
<dbReference type="SUPFAM" id="SSF50022">
    <property type="entry name" value="ISP domain"/>
    <property type="match status" value="1"/>
</dbReference>
<organism evidence="10 11">
    <name type="scientific">Bdellovibrio bacteriovorus</name>
    <dbReference type="NCBI Taxonomy" id="959"/>
    <lineage>
        <taxon>Bacteria</taxon>
        <taxon>Pseudomonadati</taxon>
        <taxon>Bdellovibrionota</taxon>
        <taxon>Bdellovibrionia</taxon>
        <taxon>Bdellovibrionales</taxon>
        <taxon>Pseudobdellovibrionaceae</taxon>
        <taxon>Bdellovibrio</taxon>
    </lineage>
</organism>
<evidence type="ECO:0000256" key="2">
    <source>
        <dbReference type="ARBA" id="ARBA00022630"/>
    </source>
</evidence>
<keyword evidence="5" id="KW-0274">FAD</keyword>
<dbReference type="InterPro" id="IPR017941">
    <property type="entry name" value="Rieske_2Fe-2S"/>
</dbReference>
<name>A0A150WTY3_BDEBC</name>
<evidence type="ECO:0000256" key="1">
    <source>
        <dbReference type="ARBA" id="ARBA00001974"/>
    </source>
</evidence>
<dbReference type="GO" id="GO:0005737">
    <property type="term" value="C:cytoplasm"/>
    <property type="evidence" value="ECO:0007669"/>
    <property type="project" value="TreeGrafter"/>
</dbReference>
<feature type="domain" description="Rieske" evidence="9">
    <location>
        <begin position="13"/>
        <end position="108"/>
    </location>
</feature>
<evidence type="ECO:0000313" key="11">
    <source>
        <dbReference type="Proteomes" id="UP000075391"/>
    </source>
</evidence>
<dbReference type="InterPro" id="IPR036188">
    <property type="entry name" value="FAD/NAD-bd_sf"/>
</dbReference>
<dbReference type="Gene3D" id="3.50.50.60">
    <property type="entry name" value="FAD/NAD(P)-binding domain"/>
    <property type="match status" value="2"/>
</dbReference>
<accession>A0A150WTY3</accession>
<dbReference type="GO" id="GO:0046872">
    <property type="term" value="F:metal ion binding"/>
    <property type="evidence" value="ECO:0007669"/>
    <property type="project" value="UniProtKB-KW"/>
</dbReference>
<keyword evidence="8" id="KW-0411">Iron-sulfur</keyword>
<keyword evidence="2" id="KW-0285">Flavoprotein</keyword>
<evidence type="ECO:0000313" key="10">
    <source>
        <dbReference type="EMBL" id="KYG69977.1"/>
    </source>
</evidence>
<dbReference type="PRINTS" id="PR00368">
    <property type="entry name" value="FADPNR"/>
</dbReference>